<dbReference type="GO" id="GO:0008270">
    <property type="term" value="F:zinc ion binding"/>
    <property type="evidence" value="ECO:0007669"/>
    <property type="project" value="UniProtKB-UniRule"/>
</dbReference>
<feature type="domain" description="C2H2-type" evidence="10">
    <location>
        <begin position="299"/>
        <end position="327"/>
    </location>
</feature>
<accession>A0A8W7JZB9</accession>
<dbReference type="RefSeq" id="XP_035780598.1">
    <property type="nucleotide sequence ID" value="XM_035924705.1"/>
</dbReference>
<keyword evidence="13" id="KW-1185">Reference proteome</keyword>
<dbReference type="SUPFAM" id="SSF57716">
    <property type="entry name" value="Glucocorticoid receptor-like (DNA-binding domain)"/>
    <property type="match status" value="1"/>
</dbReference>
<feature type="domain" description="ZAD" evidence="11">
    <location>
        <begin position="2"/>
        <end position="72"/>
    </location>
</feature>
<dbReference type="PANTHER" id="PTHR23225:SF2">
    <property type="entry name" value="AT09679P-RELATED"/>
    <property type="match status" value="1"/>
</dbReference>
<dbReference type="SMART" id="SM00355">
    <property type="entry name" value="ZnF_C2H2"/>
    <property type="match status" value="9"/>
</dbReference>
<name>A0A8W7JZB9_ANOAL</name>
<dbReference type="Pfam" id="PF07776">
    <property type="entry name" value="zf-AD"/>
    <property type="match status" value="1"/>
</dbReference>
<feature type="domain" description="C2H2-type" evidence="10">
    <location>
        <begin position="447"/>
        <end position="473"/>
    </location>
</feature>
<evidence type="ECO:0000259" key="11">
    <source>
        <dbReference type="PROSITE" id="PS51915"/>
    </source>
</evidence>
<dbReference type="SUPFAM" id="SSF57667">
    <property type="entry name" value="beta-beta-alpha zinc fingers"/>
    <property type="match status" value="4"/>
</dbReference>
<evidence type="ECO:0000256" key="4">
    <source>
        <dbReference type="ARBA" id="ARBA00022771"/>
    </source>
</evidence>
<dbReference type="Proteomes" id="UP000069272">
    <property type="component" value="Chromosome 2R"/>
</dbReference>
<dbReference type="Gene3D" id="3.30.160.60">
    <property type="entry name" value="Classic Zinc Finger"/>
    <property type="match status" value="5"/>
</dbReference>
<protein>
    <recommendedName>
        <fullName evidence="14">Transcription factor grauzone</fullName>
    </recommendedName>
</protein>
<keyword evidence="6" id="KW-0539">Nucleus</keyword>
<organism evidence="12 13">
    <name type="scientific">Anopheles albimanus</name>
    <name type="common">New world malaria mosquito</name>
    <dbReference type="NCBI Taxonomy" id="7167"/>
    <lineage>
        <taxon>Eukaryota</taxon>
        <taxon>Metazoa</taxon>
        <taxon>Ecdysozoa</taxon>
        <taxon>Arthropoda</taxon>
        <taxon>Hexapoda</taxon>
        <taxon>Insecta</taxon>
        <taxon>Pterygota</taxon>
        <taxon>Neoptera</taxon>
        <taxon>Endopterygota</taxon>
        <taxon>Diptera</taxon>
        <taxon>Nematocera</taxon>
        <taxon>Culicoidea</taxon>
        <taxon>Culicidae</taxon>
        <taxon>Anophelinae</taxon>
        <taxon>Anopheles</taxon>
    </lineage>
</organism>
<dbReference type="Pfam" id="PF00096">
    <property type="entry name" value="zf-C2H2"/>
    <property type="match status" value="3"/>
</dbReference>
<evidence type="ECO:0008006" key="14">
    <source>
        <dbReference type="Google" id="ProtNLM"/>
    </source>
</evidence>
<dbReference type="PROSITE" id="PS51915">
    <property type="entry name" value="ZAD"/>
    <property type="match status" value="1"/>
</dbReference>
<reference evidence="12 13" key="1">
    <citation type="journal article" date="2017" name="G3 (Bethesda)">
        <title>The Physical Genome Mapping of Anopheles albimanus Corrected Scaffold Misassemblies and Identified Interarm Rearrangements in Genus Anopheles.</title>
        <authorList>
            <person name="Artemov G.N."/>
            <person name="Peery A.N."/>
            <person name="Jiang X."/>
            <person name="Tu Z."/>
            <person name="Stegniy V.N."/>
            <person name="Sharakhova M.V."/>
            <person name="Sharakhov I.V."/>
        </authorList>
    </citation>
    <scope>NUCLEOTIDE SEQUENCE [LARGE SCALE GENOMIC DNA]</scope>
    <source>
        <strain evidence="12 13">ALBI9_A</strain>
    </source>
</reference>
<comment type="subcellular location">
    <subcellularLocation>
        <location evidence="1">Nucleus</location>
    </subcellularLocation>
</comment>
<feature type="binding site" evidence="8">
    <location>
        <position position="48"/>
    </location>
    <ligand>
        <name>Zn(2+)</name>
        <dbReference type="ChEBI" id="CHEBI:29105"/>
    </ligand>
</feature>
<feature type="domain" description="C2H2-type" evidence="10">
    <location>
        <begin position="419"/>
        <end position="446"/>
    </location>
</feature>
<evidence type="ECO:0000256" key="8">
    <source>
        <dbReference type="PROSITE-ProRule" id="PRU01263"/>
    </source>
</evidence>
<evidence type="ECO:0000256" key="9">
    <source>
        <dbReference type="SAM" id="MobiDB-lite"/>
    </source>
</evidence>
<feature type="domain" description="C2H2-type" evidence="10">
    <location>
        <begin position="274"/>
        <end position="296"/>
    </location>
</feature>
<feature type="binding site" evidence="8">
    <location>
        <position position="7"/>
    </location>
    <ligand>
        <name>Zn(2+)</name>
        <dbReference type="ChEBI" id="CHEBI:29105"/>
    </ligand>
</feature>
<evidence type="ECO:0000256" key="2">
    <source>
        <dbReference type="ARBA" id="ARBA00022723"/>
    </source>
</evidence>
<feature type="domain" description="C2H2-type" evidence="10">
    <location>
        <begin position="391"/>
        <end position="419"/>
    </location>
</feature>
<keyword evidence="2 8" id="KW-0479">Metal-binding</keyword>
<dbReference type="OrthoDB" id="10039931at2759"/>
<dbReference type="FunFam" id="3.30.160.60:FF:000145">
    <property type="entry name" value="Zinc finger protein 574"/>
    <property type="match status" value="1"/>
</dbReference>
<feature type="domain" description="C2H2-type" evidence="10">
    <location>
        <begin position="361"/>
        <end position="389"/>
    </location>
</feature>
<dbReference type="InterPro" id="IPR036236">
    <property type="entry name" value="Znf_C2H2_sf"/>
</dbReference>
<dbReference type="KEGG" id="aali:118460417"/>
<evidence type="ECO:0000259" key="10">
    <source>
        <dbReference type="PROSITE" id="PS50157"/>
    </source>
</evidence>
<feature type="compositionally biased region" description="Acidic residues" evidence="9">
    <location>
        <begin position="124"/>
        <end position="143"/>
    </location>
</feature>
<dbReference type="PROSITE" id="PS00028">
    <property type="entry name" value="ZINC_FINGER_C2H2_1"/>
    <property type="match status" value="8"/>
</dbReference>
<keyword evidence="3" id="KW-0677">Repeat</keyword>
<dbReference type="GO" id="GO:0005634">
    <property type="term" value="C:nucleus"/>
    <property type="evidence" value="ECO:0007669"/>
    <property type="project" value="UniProtKB-SubCell"/>
</dbReference>
<dbReference type="InterPro" id="IPR013087">
    <property type="entry name" value="Znf_C2H2_type"/>
</dbReference>
<dbReference type="Gene3D" id="3.40.1800.20">
    <property type="match status" value="1"/>
</dbReference>
<dbReference type="SMART" id="SM00868">
    <property type="entry name" value="zf-AD"/>
    <property type="match status" value="1"/>
</dbReference>
<evidence type="ECO:0000256" key="3">
    <source>
        <dbReference type="ARBA" id="ARBA00022737"/>
    </source>
</evidence>
<dbReference type="InterPro" id="IPR039970">
    <property type="entry name" value="TF_Grauzone"/>
</dbReference>
<dbReference type="GO" id="GO:0003700">
    <property type="term" value="F:DNA-binding transcription factor activity"/>
    <property type="evidence" value="ECO:0007669"/>
    <property type="project" value="InterPro"/>
</dbReference>
<evidence type="ECO:0000256" key="7">
    <source>
        <dbReference type="PROSITE-ProRule" id="PRU00042"/>
    </source>
</evidence>
<keyword evidence="4 7" id="KW-0863">Zinc-finger</keyword>
<reference evidence="12" key="2">
    <citation type="submission" date="2022-08" db="UniProtKB">
        <authorList>
            <consortium name="EnsemblMetazoa"/>
        </authorList>
    </citation>
    <scope>IDENTIFICATION</scope>
    <source>
        <strain evidence="12">STECLA/ALBI9_A</strain>
    </source>
</reference>
<feature type="region of interest" description="Disordered" evidence="9">
    <location>
        <begin position="122"/>
        <end position="172"/>
    </location>
</feature>
<proteinExistence type="predicted"/>
<feature type="domain" description="C2H2-type" evidence="10">
    <location>
        <begin position="329"/>
        <end position="353"/>
    </location>
</feature>
<evidence type="ECO:0000256" key="1">
    <source>
        <dbReference type="ARBA" id="ARBA00004123"/>
    </source>
</evidence>
<evidence type="ECO:0000256" key="6">
    <source>
        <dbReference type="ARBA" id="ARBA00023242"/>
    </source>
</evidence>
<sequence>MDRCRLCMASSSGVISIQEKSFRNKIESVFQLQFEVTANLPSRVCDECFRKVGEFYDYAQEVRRAQAVLSEKDKEHQVQFVDIRLPIEKHDETNEEHSSSRLYEATSETLGDAVKDCLEPSIHEEDDEKDDNDESGTEAEAYQEEQLNDKNRLSAVKRTKADAKKRAMKHNSARIREEDERLKQFYAMACEICSVELKSFQLLQRHCREAHNQRGYVECCNQKFFRRFKLIDHLSFHTTPDAFRCEQCQKNYKTRFSLQHHQKFCHGEAKEKLFQCDKCHNSFAKSYQLKIHLKRHIQAPCELCGKVLSCEQTLRVHVRHMHGGEDEKLICDTCGQPFRTKPALERHVRQHRGLPVPVDKRQCPQCGVWVTGMRGLRAHLRNVHPAEDAVFECEICHKRCKNAMTLDHHRKGVHAEDKYECDICGKRFKRAIYLKEHRALHTGQWLYSCDICGLTTNSNGNMYAHKKSKHPKE</sequence>
<feature type="binding site" evidence="8">
    <location>
        <position position="4"/>
    </location>
    <ligand>
        <name>Zn(2+)</name>
        <dbReference type="ChEBI" id="CHEBI:29105"/>
    </ligand>
</feature>
<feature type="domain" description="C2H2-type" evidence="10">
    <location>
        <begin position="243"/>
        <end position="271"/>
    </location>
</feature>
<evidence type="ECO:0000313" key="12">
    <source>
        <dbReference type="EnsemblMetazoa" id="AALB009706-PA"/>
    </source>
</evidence>
<dbReference type="InterPro" id="IPR012934">
    <property type="entry name" value="Znf_AD"/>
</dbReference>
<evidence type="ECO:0000313" key="13">
    <source>
        <dbReference type="Proteomes" id="UP000069272"/>
    </source>
</evidence>
<dbReference type="EnsemblMetazoa" id="AALB009706-RA">
    <property type="protein sequence ID" value="AALB009706-PA"/>
    <property type="gene ID" value="AALB009706"/>
</dbReference>
<evidence type="ECO:0000256" key="5">
    <source>
        <dbReference type="ARBA" id="ARBA00022833"/>
    </source>
</evidence>
<dbReference type="GeneID" id="118460417"/>
<feature type="binding site" evidence="8">
    <location>
        <position position="45"/>
    </location>
    <ligand>
        <name>Zn(2+)</name>
        <dbReference type="ChEBI" id="CHEBI:29105"/>
    </ligand>
</feature>
<keyword evidence="5 8" id="KW-0862">Zinc</keyword>
<dbReference type="PANTHER" id="PTHR23225">
    <property type="entry name" value="ZINC FINGER PROTEIN"/>
    <property type="match status" value="1"/>
</dbReference>
<dbReference type="PROSITE" id="PS50157">
    <property type="entry name" value="ZINC_FINGER_C2H2_2"/>
    <property type="match status" value="8"/>
</dbReference>
<dbReference type="AlphaFoldDB" id="A0A8W7JZB9"/>